<evidence type="ECO:0000313" key="2">
    <source>
        <dbReference type="EMBL" id="KAJ7019760.1"/>
    </source>
</evidence>
<dbReference type="EMBL" id="JARJCM010000284">
    <property type="protein sequence ID" value="KAJ7019760.1"/>
    <property type="molecule type" value="Genomic_DNA"/>
</dbReference>
<comment type="caution">
    <text evidence="2">The sequence shown here is derived from an EMBL/GenBank/DDBJ whole genome shotgun (WGS) entry which is preliminary data.</text>
</comment>
<dbReference type="EMBL" id="JARJCM010000189">
    <property type="protein sequence ID" value="KAJ7023350.1"/>
    <property type="molecule type" value="Genomic_DNA"/>
</dbReference>
<dbReference type="AlphaFoldDB" id="A0AAD6WNZ8"/>
<reference evidence="2" key="1">
    <citation type="submission" date="2023-03" db="EMBL/GenBank/DDBJ databases">
        <title>Massive genome expansion in bonnet fungi (Mycena s.s.) driven by repeated elements and novel gene families across ecological guilds.</title>
        <authorList>
            <consortium name="Lawrence Berkeley National Laboratory"/>
            <person name="Harder C.B."/>
            <person name="Miyauchi S."/>
            <person name="Viragh M."/>
            <person name="Kuo A."/>
            <person name="Thoen E."/>
            <person name="Andreopoulos B."/>
            <person name="Lu D."/>
            <person name="Skrede I."/>
            <person name="Drula E."/>
            <person name="Henrissat B."/>
            <person name="Morin E."/>
            <person name="Kohler A."/>
            <person name="Barry K."/>
            <person name="LaButti K."/>
            <person name="Morin E."/>
            <person name="Salamov A."/>
            <person name="Lipzen A."/>
            <person name="Mereny Z."/>
            <person name="Hegedus B."/>
            <person name="Baldrian P."/>
            <person name="Stursova M."/>
            <person name="Weitz H."/>
            <person name="Taylor A."/>
            <person name="Grigoriev I.V."/>
            <person name="Nagy L.G."/>
            <person name="Martin F."/>
            <person name="Kauserud H."/>
        </authorList>
    </citation>
    <scope>NUCLEOTIDE SEQUENCE</scope>
    <source>
        <strain evidence="2">CBHHK200</strain>
    </source>
</reference>
<evidence type="ECO:0000313" key="5">
    <source>
        <dbReference type="Proteomes" id="UP001218188"/>
    </source>
</evidence>
<dbReference type="EMBL" id="JARJCM010000003">
    <property type="protein sequence ID" value="KAJ7046209.1"/>
    <property type="molecule type" value="Genomic_DNA"/>
</dbReference>
<dbReference type="Proteomes" id="UP001218188">
    <property type="component" value="Unassembled WGS sequence"/>
</dbReference>
<name>A0AAD6WNZ8_9AGAR</name>
<evidence type="ECO:0000313" key="3">
    <source>
        <dbReference type="EMBL" id="KAJ7023350.1"/>
    </source>
</evidence>
<feature type="coiled-coil region" evidence="1">
    <location>
        <begin position="6"/>
        <end position="33"/>
    </location>
</feature>
<protein>
    <submittedName>
        <fullName evidence="2">Uncharacterized protein</fullName>
    </submittedName>
</protein>
<accession>A0AAD6WNZ8</accession>
<proteinExistence type="predicted"/>
<organism evidence="2 5">
    <name type="scientific">Mycena alexandri</name>
    <dbReference type="NCBI Taxonomy" id="1745969"/>
    <lineage>
        <taxon>Eukaryota</taxon>
        <taxon>Fungi</taxon>
        <taxon>Dikarya</taxon>
        <taxon>Basidiomycota</taxon>
        <taxon>Agaricomycotina</taxon>
        <taxon>Agaricomycetes</taxon>
        <taxon>Agaricomycetidae</taxon>
        <taxon>Agaricales</taxon>
        <taxon>Marasmiineae</taxon>
        <taxon>Mycenaceae</taxon>
        <taxon>Mycena</taxon>
    </lineage>
</organism>
<keyword evidence="1" id="KW-0175">Coiled coil</keyword>
<keyword evidence="5" id="KW-1185">Reference proteome</keyword>
<sequence>MDNEVNLSLTEQVNSLQQQLAEATQDHEKGISELVDEAEDLRYWLSRTRSTFNDETKKVTELRIQLADIRRMIMDIAARLESRGKYVGTGSLEDQLAGAQGFICAVSDELRDGINETIQLFRDRNPVDD</sequence>
<evidence type="ECO:0000313" key="4">
    <source>
        <dbReference type="EMBL" id="KAJ7046209.1"/>
    </source>
</evidence>
<evidence type="ECO:0000256" key="1">
    <source>
        <dbReference type="SAM" id="Coils"/>
    </source>
</evidence>
<gene>
    <name evidence="4" type="ORF">C8F04DRAFT_1248465</name>
    <name evidence="3" type="ORF">C8F04DRAFT_1271414</name>
    <name evidence="2" type="ORF">C8F04DRAFT_1275903</name>
</gene>